<protein>
    <submittedName>
        <fullName evidence="1">Jg18982 protein</fullName>
    </submittedName>
</protein>
<dbReference type="Proteomes" id="UP000838756">
    <property type="component" value="Unassembled WGS sequence"/>
</dbReference>
<sequence length="74" mass="8731">MGNPLLTSGEVFTFDPSGKRRRWSLLGTRTRISCRKLIEVCSWMDVRHLRFGFGLYRLWLKSSRRRFLVVIASI</sequence>
<keyword evidence="2" id="KW-1185">Reference proteome</keyword>
<gene>
    <name evidence="1" type="primary">jg18982</name>
    <name evidence="1" type="ORF">PAEG_LOCUS12676</name>
</gene>
<comment type="caution">
    <text evidence="1">The sequence shown here is derived from an EMBL/GenBank/DDBJ whole genome shotgun (WGS) entry which is preliminary data.</text>
</comment>
<dbReference type="AlphaFoldDB" id="A0A8S4RDV6"/>
<name>A0A8S4RDV6_9NEOP</name>
<proteinExistence type="predicted"/>
<evidence type="ECO:0000313" key="1">
    <source>
        <dbReference type="EMBL" id="CAH2234983.1"/>
    </source>
</evidence>
<organism evidence="1 2">
    <name type="scientific">Pararge aegeria aegeria</name>
    <dbReference type="NCBI Taxonomy" id="348720"/>
    <lineage>
        <taxon>Eukaryota</taxon>
        <taxon>Metazoa</taxon>
        <taxon>Ecdysozoa</taxon>
        <taxon>Arthropoda</taxon>
        <taxon>Hexapoda</taxon>
        <taxon>Insecta</taxon>
        <taxon>Pterygota</taxon>
        <taxon>Neoptera</taxon>
        <taxon>Endopterygota</taxon>
        <taxon>Lepidoptera</taxon>
        <taxon>Glossata</taxon>
        <taxon>Ditrysia</taxon>
        <taxon>Papilionoidea</taxon>
        <taxon>Nymphalidae</taxon>
        <taxon>Satyrinae</taxon>
        <taxon>Satyrini</taxon>
        <taxon>Parargina</taxon>
        <taxon>Pararge</taxon>
    </lineage>
</organism>
<evidence type="ECO:0000313" key="2">
    <source>
        <dbReference type="Proteomes" id="UP000838756"/>
    </source>
</evidence>
<dbReference type="EMBL" id="CAKXAJ010025106">
    <property type="protein sequence ID" value="CAH2234983.1"/>
    <property type="molecule type" value="Genomic_DNA"/>
</dbReference>
<accession>A0A8S4RDV6</accession>
<reference evidence="1" key="1">
    <citation type="submission" date="2022-03" db="EMBL/GenBank/DDBJ databases">
        <authorList>
            <person name="Lindestad O."/>
        </authorList>
    </citation>
    <scope>NUCLEOTIDE SEQUENCE</scope>
</reference>